<dbReference type="SUPFAM" id="SSF52833">
    <property type="entry name" value="Thioredoxin-like"/>
    <property type="match status" value="1"/>
</dbReference>
<dbReference type="Proteomes" id="UP000501991">
    <property type="component" value="Chromosome"/>
</dbReference>
<reference evidence="2 3" key="1">
    <citation type="submission" date="2020-02" db="EMBL/GenBank/DDBJ databases">
        <title>Nitrogenibacter mangrovi gen. nov., sp. nov. isolated from mangrove sediment, a denitrifying betaproteobacterium.</title>
        <authorList>
            <person name="Liao H."/>
            <person name="Tian Y."/>
        </authorList>
    </citation>
    <scope>NUCLEOTIDE SEQUENCE [LARGE SCALE GENOMIC DNA]</scope>
    <source>
        <strain evidence="2 3">M9-3-2</strain>
    </source>
</reference>
<dbReference type="RefSeq" id="WP_173764087.1">
    <property type="nucleotide sequence ID" value="NZ_CP048836.1"/>
</dbReference>
<dbReference type="PROSITE" id="PS51352">
    <property type="entry name" value="THIOREDOXIN_2"/>
    <property type="match status" value="1"/>
</dbReference>
<sequence length="108" mass="11780">MSQNYQPDAPDRARIDAMDGPVVLDFGTNWCGHCDRARPLVDALMAAHPGVRHLRIEDAAGRRLGRSFGVKHWPTLVFLCRGTEIARVVRPTTAEDLTAAMTALEAAG</sequence>
<dbReference type="EMBL" id="CP048836">
    <property type="protein sequence ID" value="QID16919.1"/>
    <property type="molecule type" value="Genomic_DNA"/>
</dbReference>
<feature type="domain" description="Thioredoxin" evidence="1">
    <location>
        <begin position="1"/>
        <end position="106"/>
    </location>
</feature>
<name>A0A6C1B1R3_9RHOO</name>
<keyword evidence="3" id="KW-1185">Reference proteome</keyword>
<dbReference type="Gene3D" id="3.40.30.10">
    <property type="entry name" value="Glutaredoxin"/>
    <property type="match status" value="1"/>
</dbReference>
<dbReference type="KEGG" id="azq:G3580_04255"/>
<dbReference type="InterPro" id="IPR013766">
    <property type="entry name" value="Thioredoxin_domain"/>
</dbReference>
<accession>A0A6C1B1R3</accession>
<gene>
    <name evidence="2" type="ORF">G3580_04255</name>
</gene>
<evidence type="ECO:0000313" key="3">
    <source>
        <dbReference type="Proteomes" id="UP000501991"/>
    </source>
</evidence>
<evidence type="ECO:0000259" key="1">
    <source>
        <dbReference type="PROSITE" id="PS51352"/>
    </source>
</evidence>
<dbReference type="Pfam" id="PF00085">
    <property type="entry name" value="Thioredoxin"/>
    <property type="match status" value="1"/>
</dbReference>
<proteinExistence type="predicted"/>
<dbReference type="InterPro" id="IPR036249">
    <property type="entry name" value="Thioredoxin-like_sf"/>
</dbReference>
<dbReference type="AlphaFoldDB" id="A0A6C1B1R3"/>
<evidence type="ECO:0000313" key="2">
    <source>
        <dbReference type="EMBL" id="QID16919.1"/>
    </source>
</evidence>
<protein>
    <submittedName>
        <fullName evidence="2">Thioredoxin family protein</fullName>
    </submittedName>
</protein>
<organism evidence="2 3">
    <name type="scientific">Nitrogeniibacter mangrovi</name>
    <dbReference type="NCBI Taxonomy" id="2016596"/>
    <lineage>
        <taxon>Bacteria</taxon>
        <taxon>Pseudomonadati</taxon>
        <taxon>Pseudomonadota</taxon>
        <taxon>Betaproteobacteria</taxon>
        <taxon>Rhodocyclales</taxon>
        <taxon>Zoogloeaceae</taxon>
        <taxon>Nitrogeniibacter</taxon>
    </lineage>
</organism>
<dbReference type="CDD" id="cd02947">
    <property type="entry name" value="TRX_family"/>
    <property type="match status" value="1"/>
</dbReference>